<evidence type="ECO:0000256" key="15">
    <source>
        <dbReference type="ARBA" id="ARBA00023204"/>
    </source>
</evidence>
<evidence type="ECO:0000256" key="17">
    <source>
        <dbReference type="PROSITE-ProRule" id="PRU00221"/>
    </source>
</evidence>
<keyword evidence="7 17" id="KW-0853">WD repeat</keyword>
<dbReference type="SUPFAM" id="SSF50978">
    <property type="entry name" value="WD40 repeat-like"/>
    <property type="match status" value="1"/>
</dbReference>
<evidence type="ECO:0000256" key="14">
    <source>
        <dbReference type="ARBA" id="ARBA00023187"/>
    </source>
</evidence>
<dbReference type="GO" id="GO:0061630">
    <property type="term" value="F:ubiquitin protein ligase activity"/>
    <property type="evidence" value="ECO:0007669"/>
    <property type="project" value="UniProtKB-UniRule"/>
</dbReference>
<evidence type="ECO:0000256" key="7">
    <source>
        <dbReference type="ARBA" id="ARBA00022574"/>
    </source>
</evidence>
<dbReference type="InterPro" id="IPR019775">
    <property type="entry name" value="WD40_repeat_CS"/>
</dbReference>
<dbReference type="PANTHER" id="PTHR43995:SF1">
    <property type="entry name" value="PRE-MRNA-PROCESSING FACTOR 19"/>
    <property type="match status" value="1"/>
</dbReference>
<dbReference type="Gene3D" id="3.30.40.10">
    <property type="entry name" value="Zinc/RING finger domain, C3HC4 (zinc finger)"/>
    <property type="match status" value="1"/>
</dbReference>
<keyword evidence="16 18" id="KW-0539">Nucleus</keyword>
<feature type="domain" description="U-box" evidence="20">
    <location>
        <begin position="22"/>
        <end position="95"/>
    </location>
</feature>
<evidence type="ECO:0000256" key="1">
    <source>
        <dbReference type="ARBA" id="ARBA00000900"/>
    </source>
</evidence>
<comment type="catalytic activity">
    <reaction evidence="1 18">
        <text>S-ubiquitinyl-[E2 ubiquitin-conjugating enzyme]-L-cysteine + [acceptor protein]-L-lysine = [E2 ubiquitin-conjugating enzyme]-L-cysteine + N(6)-ubiquitinyl-[acceptor protein]-L-lysine.</text>
        <dbReference type="EC" id="2.3.2.27"/>
    </reaction>
</comment>
<evidence type="ECO:0000313" key="22">
    <source>
        <dbReference type="Proteomes" id="UP000006726"/>
    </source>
</evidence>
<dbReference type="GO" id="GO:0006281">
    <property type="term" value="P:DNA repair"/>
    <property type="evidence" value="ECO:0007669"/>
    <property type="project" value="UniProtKB-KW"/>
</dbReference>
<keyword evidence="22" id="KW-1185">Reference proteome</keyword>
<dbReference type="InParanoid" id="Q5CWJ2"/>
<keyword evidence="9 18" id="KW-0808">Transferase</keyword>
<evidence type="ECO:0000256" key="10">
    <source>
        <dbReference type="ARBA" id="ARBA00022728"/>
    </source>
</evidence>
<dbReference type="GO" id="GO:0071006">
    <property type="term" value="C:U2-type catalytic step 1 spliceosome"/>
    <property type="evidence" value="ECO:0007669"/>
    <property type="project" value="TreeGrafter"/>
</dbReference>
<dbReference type="GO" id="GO:0000398">
    <property type="term" value="P:mRNA splicing, via spliceosome"/>
    <property type="evidence" value="ECO:0007669"/>
    <property type="project" value="InterPro"/>
</dbReference>
<evidence type="ECO:0000256" key="18">
    <source>
        <dbReference type="RuleBase" id="RU367101"/>
    </source>
</evidence>
<keyword evidence="11" id="KW-0677">Repeat</keyword>
<evidence type="ECO:0000256" key="11">
    <source>
        <dbReference type="ARBA" id="ARBA00022737"/>
    </source>
</evidence>
<keyword evidence="19" id="KW-0812">Transmembrane</keyword>
<dbReference type="Pfam" id="PF08606">
    <property type="entry name" value="Prp19"/>
    <property type="match status" value="1"/>
</dbReference>
<proteinExistence type="inferred from homology"/>
<dbReference type="InterPro" id="IPR055340">
    <property type="entry name" value="RING-Ubox_PRP19"/>
</dbReference>
<accession>Q5CWJ2</accession>
<evidence type="ECO:0000256" key="6">
    <source>
        <dbReference type="ARBA" id="ARBA00015618"/>
    </source>
</evidence>
<dbReference type="Gene3D" id="2.130.10.10">
    <property type="entry name" value="YVTN repeat-like/Quinoprotein amine dehydrogenase"/>
    <property type="match status" value="1"/>
</dbReference>
<comment type="similarity">
    <text evidence="4 18">Belongs to the WD repeat PRP19 family.</text>
</comment>
<dbReference type="OrthoDB" id="687049at2759"/>
<evidence type="ECO:0000256" key="16">
    <source>
        <dbReference type="ARBA" id="ARBA00023242"/>
    </source>
</evidence>
<protein>
    <recommendedName>
        <fullName evidence="6 18">Pre-mRNA-processing factor 19</fullName>
        <ecNumber evidence="5 18">2.3.2.27</ecNumber>
    </recommendedName>
</protein>
<dbReference type="GO" id="GO:0070534">
    <property type="term" value="P:protein K63-linked ubiquitination"/>
    <property type="evidence" value="ECO:0007669"/>
    <property type="project" value="UniProtKB-UniRule"/>
</dbReference>
<evidence type="ECO:0000256" key="5">
    <source>
        <dbReference type="ARBA" id="ARBA00012483"/>
    </source>
</evidence>
<evidence type="ECO:0000256" key="13">
    <source>
        <dbReference type="ARBA" id="ARBA00022786"/>
    </source>
</evidence>
<comment type="pathway">
    <text evidence="3 18">Protein modification; protein ubiquitination.</text>
</comment>
<keyword evidence="19" id="KW-1133">Transmembrane helix</keyword>
<dbReference type="AlphaFoldDB" id="Q5CWJ2"/>
<dbReference type="RefSeq" id="XP_627812.1">
    <property type="nucleotide sequence ID" value="XM_627812.1"/>
</dbReference>
<dbReference type="SUPFAM" id="SSF57850">
    <property type="entry name" value="RING/U-box"/>
    <property type="match status" value="1"/>
</dbReference>
<keyword evidence="15 18" id="KW-0234">DNA repair</keyword>
<evidence type="ECO:0000256" key="12">
    <source>
        <dbReference type="ARBA" id="ARBA00022763"/>
    </source>
</evidence>
<dbReference type="PROSITE" id="PS00678">
    <property type="entry name" value="WD_REPEATS_1"/>
    <property type="match status" value="1"/>
</dbReference>
<evidence type="ECO:0000256" key="9">
    <source>
        <dbReference type="ARBA" id="ARBA00022679"/>
    </source>
</evidence>
<keyword evidence="8 18" id="KW-0507">mRNA processing</keyword>
<comment type="subunit">
    <text evidence="18">Homotetramer.</text>
</comment>
<reference evidence="21 22" key="1">
    <citation type="journal article" date="2004" name="Science">
        <title>Complete genome sequence of the apicomplexan, Cryptosporidium parvum.</title>
        <authorList>
            <person name="Abrahamsen M.S."/>
            <person name="Templeton T.J."/>
            <person name="Enomoto S."/>
            <person name="Abrahante J.E."/>
            <person name="Zhu G."/>
            <person name="Lancto C.A."/>
            <person name="Deng M."/>
            <person name="Liu C."/>
            <person name="Widmer G."/>
            <person name="Tzipori S."/>
            <person name="Buck G.A."/>
            <person name="Xu P."/>
            <person name="Bankier A.T."/>
            <person name="Dear P.H."/>
            <person name="Konfortov B.A."/>
            <person name="Spriggs H.F."/>
            <person name="Iyer L."/>
            <person name="Anantharaman V."/>
            <person name="Aravind L."/>
            <person name="Kapur V."/>
        </authorList>
    </citation>
    <scope>NUCLEOTIDE SEQUENCE [LARGE SCALE GENOMIC DNA]</scope>
    <source>
        <strain evidence="22">Iowa II</strain>
    </source>
</reference>
<keyword evidence="13 18" id="KW-0833">Ubl conjugation pathway</keyword>
<dbReference type="InterPro" id="IPR038959">
    <property type="entry name" value="Prp19"/>
</dbReference>
<dbReference type="InterPro" id="IPR015943">
    <property type="entry name" value="WD40/YVTN_repeat-like_dom_sf"/>
</dbReference>
<sequence>NLSQAIQNKLLFFLFFQVSINLIIMSLICSISGTTPEDPVISKTGYIFEKRLIEEYIRCNNSCPITKSELSLDDLIQVKSKSNLKPRLIKNTSIPGILDSLRTEWDAMAMEMFQLRSELEQTKSQLTHSLYQHDAACRVIARITREKDQAISRLAEIQNSILEKDEDNITSLQSVGGKRIRAEDNFVNIPEDVIDLFTEYSDKMRPIRKKQSFPDLIPAEQVKEFSLKSEIKLKENCNIEVGVAFNDEIYVSGMENGEILVSSIEFDRNEISSIPISYPQNCEQAVSIFAIEKYSGSQYSSKNTSQLLSSLNVLACFQNSNKIHIFSRNQEDDESFNLSLMDFNSSFESNIIINSLEKHPLGMHIIANSSNKGLFSMFDLESRKQLFLHQLEQNNSYSQLKPHPDGLILGGIVPNGNIVDIWDIRNLEKISSLEHPTKNNNIDHNDPNISRNSSLCFSNNGYYLLSTSLDNKIHLWDLRKSAILDSLELSTLPNNSNLILQIDESGKYASCFSKNHFSIFSLFNKHKLQLISSLSNFSNRNNNNNLPDNIHHIHFNQNLNSFSSLCHSGIIRMWTN</sequence>
<dbReference type="CDD" id="cd16656">
    <property type="entry name" value="RING-Ubox_PRP19"/>
    <property type="match status" value="1"/>
</dbReference>
<dbReference type="InterPro" id="IPR001680">
    <property type="entry name" value="WD40_rpt"/>
</dbReference>
<dbReference type="SMART" id="SM00504">
    <property type="entry name" value="Ubox"/>
    <property type="match status" value="1"/>
</dbReference>
<dbReference type="GO" id="GO:0005737">
    <property type="term" value="C:cytoplasm"/>
    <property type="evidence" value="ECO:0007669"/>
    <property type="project" value="TreeGrafter"/>
</dbReference>
<dbReference type="GO" id="GO:0000974">
    <property type="term" value="C:Prp19 complex"/>
    <property type="evidence" value="ECO:0007669"/>
    <property type="project" value="UniProtKB-UniRule"/>
</dbReference>
<keyword evidence="10 18" id="KW-0747">Spliceosome</keyword>
<name>Q5CWJ2_CRYPI</name>
<dbReference type="InterPro" id="IPR003613">
    <property type="entry name" value="Ubox_domain"/>
</dbReference>
<dbReference type="FunFam" id="3.30.40.10:FF:000027">
    <property type="entry name" value="Pre-mRNA-processing factor 19, putative"/>
    <property type="match status" value="1"/>
</dbReference>
<dbReference type="STRING" id="353152.Q5CWJ2"/>
<evidence type="ECO:0000256" key="4">
    <source>
        <dbReference type="ARBA" id="ARBA00006388"/>
    </source>
</evidence>
<dbReference type="KEGG" id="cpv:cgd6_4850"/>
<evidence type="ECO:0000313" key="21">
    <source>
        <dbReference type="EMBL" id="EAK90173.1"/>
    </source>
</evidence>
<comment type="subcellular location">
    <subcellularLocation>
        <location evidence="2 18">Nucleus</location>
    </subcellularLocation>
</comment>
<dbReference type="SMART" id="SM00320">
    <property type="entry name" value="WD40"/>
    <property type="match status" value="2"/>
</dbReference>
<dbReference type="PROSITE" id="PS51698">
    <property type="entry name" value="U_BOX"/>
    <property type="match status" value="1"/>
</dbReference>
<dbReference type="InterPro" id="IPR013915">
    <property type="entry name" value="Prp19_cc"/>
</dbReference>
<dbReference type="PANTHER" id="PTHR43995">
    <property type="entry name" value="PRE-MRNA-PROCESSING FACTOR 19"/>
    <property type="match status" value="1"/>
</dbReference>
<dbReference type="GeneID" id="3375918"/>
<dbReference type="InterPro" id="IPR013083">
    <property type="entry name" value="Znf_RING/FYVE/PHD"/>
</dbReference>
<dbReference type="OMA" id="SLDQHWA"/>
<dbReference type="Pfam" id="PF04564">
    <property type="entry name" value="U-box"/>
    <property type="match status" value="1"/>
</dbReference>
<gene>
    <name evidence="21" type="ORF">cgd6_4850</name>
</gene>
<keyword evidence="12 18" id="KW-0227">DNA damage</keyword>
<evidence type="ECO:0000259" key="20">
    <source>
        <dbReference type="PROSITE" id="PS51698"/>
    </source>
</evidence>
<dbReference type="PROSITE" id="PS50082">
    <property type="entry name" value="WD_REPEATS_2"/>
    <property type="match status" value="1"/>
</dbReference>
<comment type="function">
    <text evidence="18">Ubiquitin-protein ligase which is mainly involved pre-mRNA splicing and DNA repair. Required for pre-mRNA splicing as component of the spliceosome.</text>
</comment>
<comment type="caution">
    <text evidence="21">The sequence shown here is derived from an EMBL/GenBank/DDBJ whole genome shotgun (WGS) entry which is preliminary data.</text>
</comment>
<feature type="non-terminal residue" evidence="21">
    <location>
        <position position="1"/>
    </location>
</feature>
<dbReference type="Proteomes" id="UP000006726">
    <property type="component" value="Chromosome 6"/>
</dbReference>
<evidence type="ECO:0000256" key="2">
    <source>
        <dbReference type="ARBA" id="ARBA00004123"/>
    </source>
</evidence>
<feature type="transmembrane region" description="Helical" evidence="19">
    <location>
        <begin position="12"/>
        <end position="33"/>
    </location>
</feature>
<dbReference type="EC" id="2.3.2.27" evidence="5 18"/>
<feature type="repeat" description="WD" evidence="17">
    <location>
        <begin position="454"/>
        <end position="486"/>
    </location>
</feature>
<dbReference type="UniPathway" id="UPA00143"/>
<evidence type="ECO:0000256" key="3">
    <source>
        <dbReference type="ARBA" id="ARBA00004906"/>
    </source>
</evidence>
<dbReference type="InterPro" id="IPR036322">
    <property type="entry name" value="WD40_repeat_dom_sf"/>
</dbReference>
<organism evidence="21 22">
    <name type="scientific">Cryptosporidium parvum (strain Iowa II)</name>
    <dbReference type="NCBI Taxonomy" id="353152"/>
    <lineage>
        <taxon>Eukaryota</taxon>
        <taxon>Sar</taxon>
        <taxon>Alveolata</taxon>
        <taxon>Apicomplexa</taxon>
        <taxon>Conoidasida</taxon>
        <taxon>Coccidia</taxon>
        <taxon>Eucoccidiorida</taxon>
        <taxon>Eimeriorina</taxon>
        <taxon>Cryptosporidiidae</taxon>
        <taxon>Cryptosporidium</taxon>
    </lineage>
</organism>
<keyword evidence="14 18" id="KW-0508">mRNA splicing</keyword>
<dbReference type="EMBL" id="AAEE01000002">
    <property type="protein sequence ID" value="EAK90173.1"/>
    <property type="molecule type" value="Genomic_DNA"/>
</dbReference>
<keyword evidence="19" id="KW-0472">Membrane</keyword>
<evidence type="ECO:0000256" key="19">
    <source>
        <dbReference type="SAM" id="Phobius"/>
    </source>
</evidence>
<evidence type="ECO:0000256" key="8">
    <source>
        <dbReference type="ARBA" id="ARBA00022664"/>
    </source>
</evidence>